<feature type="compositionally biased region" description="Polar residues" evidence="3">
    <location>
        <begin position="9"/>
        <end position="20"/>
    </location>
</feature>
<gene>
    <name evidence="5" type="ORF">PISMIDRAFT_679982</name>
</gene>
<feature type="region of interest" description="Disordered" evidence="3">
    <location>
        <begin position="512"/>
        <end position="708"/>
    </location>
</feature>
<reference evidence="6" key="2">
    <citation type="submission" date="2015-01" db="EMBL/GenBank/DDBJ databases">
        <title>Evolutionary Origins and Diversification of the Mycorrhizal Mutualists.</title>
        <authorList>
            <consortium name="DOE Joint Genome Institute"/>
            <consortium name="Mycorrhizal Genomics Consortium"/>
            <person name="Kohler A."/>
            <person name="Kuo A."/>
            <person name="Nagy L.G."/>
            <person name="Floudas D."/>
            <person name="Copeland A."/>
            <person name="Barry K.W."/>
            <person name="Cichocki N."/>
            <person name="Veneault-Fourrey C."/>
            <person name="LaButti K."/>
            <person name="Lindquist E.A."/>
            <person name="Lipzen A."/>
            <person name="Lundell T."/>
            <person name="Morin E."/>
            <person name="Murat C."/>
            <person name="Riley R."/>
            <person name="Ohm R."/>
            <person name="Sun H."/>
            <person name="Tunlid A."/>
            <person name="Henrissat B."/>
            <person name="Grigoriev I.V."/>
            <person name="Hibbett D.S."/>
            <person name="Martin F."/>
        </authorList>
    </citation>
    <scope>NUCLEOTIDE SEQUENCE [LARGE SCALE GENOMIC DNA]</scope>
    <source>
        <strain evidence="6">441</strain>
    </source>
</reference>
<organism evidence="5 6">
    <name type="scientific">Pisolithus microcarpus 441</name>
    <dbReference type="NCBI Taxonomy" id="765257"/>
    <lineage>
        <taxon>Eukaryota</taxon>
        <taxon>Fungi</taxon>
        <taxon>Dikarya</taxon>
        <taxon>Basidiomycota</taxon>
        <taxon>Agaricomycotina</taxon>
        <taxon>Agaricomycetes</taxon>
        <taxon>Agaricomycetidae</taxon>
        <taxon>Boletales</taxon>
        <taxon>Sclerodermatineae</taxon>
        <taxon>Pisolithaceae</taxon>
        <taxon>Pisolithus</taxon>
    </lineage>
</organism>
<feature type="domain" description="PH" evidence="4">
    <location>
        <begin position="1312"/>
        <end position="1426"/>
    </location>
</feature>
<evidence type="ECO:0000313" key="6">
    <source>
        <dbReference type="Proteomes" id="UP000054018"/>
    </source>
</evidence>
<dbReference type="PROSITE" id="PS50003">
    <property type="entry name" value="PH_DOMAIN"/>
    <property type="match status" value="1"/>
</dbReference>
<proteinExistence type="predicted"/>
<dbReference type="Pfam" id="PF00169">
    <property type="entry name" value="PH"/>
    <property type="match status" value="1"/>
</dbReference>
<reference evidence="5 6" key="1">
    <citation type="submission" date="2014-04" db="EMBL/GenBank/DDBJ databases">
        <authorList>
            <consortium name="DOE Joint Genome Institute"/>
            <person name="Kuo A."/>
            <person name="Kohler A."/>
            <person name="Costa M.D."/>
            <person name="Nagy L.G."/>
            <person name="Floudas D."/>
            <person name="Copeland A."/>
            <person name="Barry K.W."/>
            <person name="Cichocki N."/>
            <person name="Veneault-Fourrey C."/>
            <person name="LaButti K."/>
            <person name="Lindquist E.A."/>
            <person name="Lipzen A."/>
            <person name="Lundell T."/>
            <person name="Morin E."/>
            <person name="Murat C."/>
            <person name="Sun H."/>
            <person name="Tunlid A."/>
            <person name="Henrissat B."/>
            <person name="Grigoriev I.V."/>
            <person name="Hibbett D.S."/>
            <person name="Martin F."/>
            <person name="Nordberg H.P."/>
            <person name="Cantor M.N."/>
            <person name="Hua S.X."/>
        </authorList>
    </citation>
    <scope>NUCLEOTIDE SEQUENCE [LARGE SCALE GENOMIC DNA]</scope>
    <source>
        <strain evidence="5 6">441</strain>
    </source>
</reference>
<keyword evidence="2" id="KW-0131">Cell cycle</keyword>
<name>A0A0C9ZJU9_9AGAM</name>
<dbReference type="SUPFAM" id="SSF50729">
    <property type="entry name" value="PH domain-like"/>
    <property type="match status" value="1"/>
</dbReference>
<feature type="compositionally biased region" description="Pro residues" evidence="3">
    <location>
        <begin position="169"/>
        <end position="192"/>
    </location>
</feature>
<dbReference type="HOGENOM" id="CLU_004594_0_0_1"/>
<feature type="compositionally biased region" description="Polar residues" evidence="3">
    <location>
        <begin position="272"/>
        <end position="289"/>
    </location>
</feature>
<evidence type="ECO:0000256" key="2">
    <source>
        <dbReference type="ARBA" id="ARBA00023306"/>
    </source>
</evidence>
<evidence type="ECO:0000313" key="5">
    <source>
        <dbReference type="EMBL" id="KIK22747.1"/>
    </source>
</evidence>
<dbReference type="InterPro" id="IPR001849">
    <property type="entry name" value="PH_domain"/>
</dbReference>
<feature type="region of interest" description="Disordered" evidence="3">
    <location>
        <begin position="949"/>
        <end position="992"/>
    </location>
</feature>
<keyword evidence="1" id="KW-0132">Cell division</keyword>
<evidence type="ECO:0000259" key="4">
    <source>
        <dbReference type="PROSITE" id="PS50003"/>
    </source>
</evidence>
<feature type="region of interest" description="Disordered" evidence="3">
    <location>
        <begin position="1"/>
        <end position="468"/>
    </location>
</feature>
<dbReference type="PANTHER" id="PTHR36100">
    <property type="entry name" value="BUD SITE SELECTION PROTEIN 4"/>
    <property type="match status" value="1"/>
</dbReference>
<feature type="compositionally biased region" description="Polar residues" evidence="3">
    <location>
        <begin position="590"/>
        <end position="612"/>
    </location>
</feature>
<evidence type="ECO:0000256" key="1">
    <source>
        <dbReference type="ARBA" id="ARBA00022618"/>
    </source>
</evidence>
<feature type="compositionally biased region" description="Basic and acidic residues" evidence="3">
    <location>
        <begin position="425"/>
        <end position="447"/>
    </location>
</feature>
<feature type="compositionally biased region" description="Basic and acidic residues" evidence="3">
    <location>
        <begin position="226"/>
        <end position="237"/>
    </location>
</feature>
<feature type="region of interest" description="Disordered" evidence="3">
    <location>
        <begin position="1171"/>
        <end position="1215"/>
    </location>
</feature>
<evidence type="ECO:0000256" key="3">
    <source>
        <dbReference type="SAM" id="MobiDB-lite"/>
    </source>
</evidence>
<feature type="compositionally biased region" description="Polar residues" evidence="3">
    <location>
        <begin position="67"/>
        <end position="82"/>
    </location>
</feature>
<dbReference type="OrthoDB" id="2123378at2759"/>
<dbReference type="GO" id="GO:0005525">
    <property type="term" value="F:GTP binding"/>
    <property type="evidence" value="ECO:0007669"/>
    <property type="project" value="TreeGrafter"/>
</dbReference>
<feature type="compositionally biased region" description="Basic residues" evidence="3">
    <location>
        <begin position="342"/>
        <end position="353"/>
    </location>
</feature>
<dbReference type="Proteomes" id="UP000054018">
    <property type="component" value="Unassembled WGS sequence"/>
</dbReference>
<dbReference type="EMBL" id="KN833736">
    <property type="protein sequence ID" value="KIK22747.1"/>
    <property type="molecule type" value="Genomic_DNA"/>
</dbReference>
<dbReference type="InterPro" id="IPR011993">
    <property type="entry name" value="PH-like_dom_sf"/>
</dbReference>
<sequence>MSPLRDRQLSNNTPDTVQSSIRRESALGWNKSQSQQQQSSPTTTNATTPLRIAKRDAKPPFPLVARRSSSSYKHLRTNNLVSKSPFKSKIPMPSTSDTACPVPTPRRVSGEKRPRPESMHEQAENERPFAFKRERRQSKAYQGLIEKEPVTKSPFRRPQDSNPDDDRPPTPPPKVALSPPAQPPSTPVPTRPVTPSRPSLVSKRLHGPRTVDQSSVDSRRRRRKTVTFDERCDVLEFDREEEEEDPFFSSDEDDYGEPNAGDEFEQGHHVQDSSSQLQDAANQDSSESIQLEDADHSITGIVDAMLQSASGSVPGLGLPSTPSRHSSLPPDLETEGGVPYGRSHHAERARRRASVSSPAHTTPGFPFQNPHSQSSPSTPPRSADSSMVLSEPEAPCGQSESDHTHEVQLEQDVSMIPPSPSPMKIEPKMEHTRKDSLIPRFELEPPKNENSPSTAADPFSVPRSKEEPHIAETSFNSIDDPMDPANLSIGQSEVSLSNLDLEAELQKVLQGNHPVNKDELPKLSELIPRNSPFTTSTPPPLTPPLSFAGVSSGSSYASPHLASDGSPVLNNSPGNPIPLDYASPVVSPQLPRSRSASPSGVMLQRSSGSPSALNMRRRSESPLTLPSRLVTGSPALKSGSPLREMASPQELQPSRMPRTRISREEVQARLMRKRSTESPLGSPATTPDVDSSGATLPSASTSTVPQETNQETALLDNFDLEQKRPSSLSTTADASAEFATIETAEKCTLSTRNIHLGPQGTPMDQDEESARHKKVLSMASAGEAVQPRPSPARPHSIAMLETSFDGTGLGFGARDSMGSVQLGEMRSALDRLMDNVKESSGSASGTHSQVRVEPAPWNVKAGQFNSVADTSGGFGDESMRTETDMSLCVDESREEVYVHPPRAAPIPMEHAATDSVIHTLRSPSRADEPSLSLTKDAIRAREELILEKRREARKREEQESMGYYTPPRPASRPPSVGRPSRRRSRSTGDAGALAQDDILLDVGISDSEDHLADSISRELRKLEPEGRQGKYRIREHEAIFASADADQVSHIALAGDVNGGKAWRTVRRPSDMNEYAKQIRELRSQEKPGKAHGKVFVRVLGIKGLNVPIPQQPTAVTCTLNNGIHFVTTPETRLSRDTRIDQEFELIEHNKLEFTLTLKVRRDPHIAAQFKALVPPAPPPQPAPAPKPKGGMFSFLSSSPKKSSRATPPPPAVPAKLPDNLARYLKQDGTLARALVSFKDVAARCDTRLFEISYPLIGLRAEASGGPTTMELGEIVLQLFRLPAMPGVLSAHLPQSLDECLRGLRHVAWHKVTYFEGTLTQNGGDCTTWRRRKLRVVGANLIAFNDVTKKVTATINLKKAIAVEGIGDARSGDSASGGSYRDDYDGPCSVERSFRLVFPGNQEIFFFADTDEEKAKWLEVLRALVGHIPPNPLWAELIWQRQQEIATRTAESSRTS</sequence>
<dbReference type="STRING" id="765257.A0A0C9ZJU9"/>
<accession>A0A0C9ZJU9</accession>
<feature type="compositionally biased region" description="Pro residues" evidence="3">
    <location>
        <begin position="1175"/>
        <end position="1187"/>
    </location>
</feature>
<dbReference type="InterPro" id="IPR052007">
    <property type="entry name" value="Bud4"/>
</dbReference>
<dbReference type="PANTHER" id="PTHR36100:SF1">
    <property type="entry name" value="BUD SITE SELECTION PROTEIN 4"/>
    <property type="match status" value="1"/>
</dbReference>
<feature type="compositionally biased region" description="Basic and acidic residues" evidence="3">
    <location>
        <begin position="949"/>
        <end position="958"/>
    </location>
</feature>
<feature type="compositionally biased region" description="Acidic residues" evidence="3">
    <location>
        <begin position="238"/>
        <end position="264"/>
    </location>
</feature>
<protein>
    <submittedName>
        <fullName evidence="5">Unplaced genomic scaffold scaffold_52, whole genome shotgun sequence</fullName>
    </submittedName>
</protein>
<dbReference type="GO" id="GO:0051301">
    <property type="term" value="P:cell division"/>
    <property type="evidence" value="ECO:0007669"/>
    <property type="project" value="UniProtKB-KW"/>
</dbReference>
<keyword evidence="6" id="KW-1185">Reference proteome</keyword>
<dbReference type="SMART" id="SM00233">
    <property type="entry name" value="PH"/>
    <property type="match status" value="1"/>
</dbReference>
<dbReference type="Gene3D" id="2.30.29.30">
    <property type="entry name" value="Pleckstrin-homology domain (PH domain)/Phosphotyrosine-binding domain (PTB)"/>
    <property type="match status" value="1"/>
</dbReference>
<feature type="compositionally biased region" description="Polar residues" evidence="3">
    <location>
        <begin position="677"/>
        <end position="708"/>
    </location>
</feature>
<feature type="compositionally biased region" description="Basic and acidic residues" evidence="3">
    <location>
        <begin position="108"/>
        <end position="132"/>
    </location>
</feature>